<keyword evidence="5 9" id="KW-0479">Metal-binding</keyword>
<dbReference type="KEGG" id="blac:94344845"/>
<evidence type="ECO:0000259" key="10">
    <source>
        <dbReference type="PROSITE" id="PS51144"/>
    </source>
</evidence>
<dbReference type="OrthoDB" id="429145at2759"/>
<accession>A0A976FSV1</accession>
<dbReference type="PROSITE" id="PS51144">
    <property type="entry name" value="ALPHA_CA_2"/>
    <property type="match status" value="1"/>
</dbReference>
<keyword evidence="6 9" id="KW-0862">Zinc</keyword>
<dbReference type="EC" id="4.2.1.1" evidence="4 9"/>
<dbReference type="EMBL" id="SHOA02000015">
    <property type="protein sequence ID" value="TDH71664.1"/>
    <property type="molecule type" value="Genomic_DNA"/>
</dbReference>
<proteinExistence type="inferred from homology"/>
<name>A0A976FSV1_BRELC</name>
<dbReference type="InterPro" id="IPR001148">
    <property type="entry name" value="CA_dom"/>
</dbReference>
<dbReference type="GeneID" id="94344845"/>
<dbReference type="InterPro" id="IPR018338">
    <property type="entry name" value="Carbonic_anhydrase_a-class_CS"/>
</dbReference>
<comment type="similarity">
    <text evidence="3 9">Belongs to the alpha-carbonic anhydrase family.</text>
</comment>
<evidence type="ECO:0000256" key="7">
    <source>
        <dbReference type="ARBA" id="ARBA00023239"/>
    </source>
</evidence>
<evidence type="ECO:0000313" key="12">
    <source>
        <dbReference type="Proteomes" id="UP000294530"/>
    </source>
</evidence>
<evidence type="ECO:0000256" key="1">
    <source>
        <dbReference type="ARBA" id="ARBA00001947"/>
    </source>
</evidence>
<keyword evidence="12" id="KW-1185">Reference proteome</keyword>
<keyword evidence="9" id="KW-0732">Signal</keyword>
<dbReference type="Proteomes" id="UP000294530">
    <property type="component" value="Unassembled WGS sequence"/>
</dbReference>
<evidence type="ECO:0000256" key="2">
    <source>
        <dbReference type="ARBA" id="ARBA00002904"/>
    </source>
</evidence>
<dbReference type="RefSeq" id="XP_067821163.1">
    <property type="nucleotide sequence ID" value="XM_067959174.1"/>
</dbReference>
<evidence type="ECO:0000256" key="8">
    <source>
        <dbReference type="ARBA" id="ARBA00048348"/>
    </source>
</evidence>
<gene>
    <name evidence="11" type="ORF">CCR75_001069</name>
</gene>
<feature type="signal peptide" evidence="9">
    <location>
        <begin position="1"/>
        <end position="19"/>
    </location>
</feature>
<dbReference type="PANTHER" id="PTHR18952">
    <property type="entry name" value="CARBONIC ANHYDRASE"/>
    <property type="match status" value="1"/>
</dbReference>
<dbReference type="SMART" id="SM01057">
    <property type="entry name" value="Carb_anhydrase"/>
    <property type="match status" value="1"/>
</dbReference>
<comment type="catalytic activity">
    <reaction evidence="8 9">
        <text>hydrogencarbonate + H(+) = CO2 + H2O</text>
        <dbReference type="Rhea" id="RHEA:10748"/>
        <dbReference type="ChEBI" id="CHEBI:15377"/>
        <dbReference type="ChEBI" id="CHEBI:15378"/>
        <dbReference type="ChEBI" id="CHEBI:16526"/>
        <dbReference type="ChEBI" id="CHEBI:17544"/>
        <dbReference type="EC" id="4.2.1.1"/>
    </reaction>
</comment>
<dbReference type="PROSITE" id="PS00162">
    <property type="entry name" value="ALPHA_CA_1"/>
    <property type="match status" value="1"/>
</dbReference>
<dbReference type="InterPro" id="IPR041891">
    <property type="entry name" value="Alpha_CA_prokaryot-like"/>
</dbReference>
<comment type="cofactor">
    <cofactor evidence="1 9">
        <name>Zn(2+)</name>
        <dbReference type="ChEBI" id="CHEBI:29105"/>
    </cofactor>
</comment>
<dbReference type="Pfam" id="PF00194">
    <property type="entry name" value="Carb_anhydrase"/>
    <property type="match status" value="1"/>
</dbReference>
<keyword evidence="7 9" id="KW-0456">Lyase</keyword>
<comment type="function">
    <text evidence="2 9">Reversible hydration of carbon dioxide.</text>
</comment>
<protein>
    <recommendedName>
        <fullName evidence="4 9">Carbonic anhydrase</fullName>
        <ecNumber evidence="4 9">4.2.1.1</ecNumber>
    </recommendedName>
</protein>
<dbReference type="PANTHER" id="PTHR18952:SF265">
    <property type="entry name" value="CARBONIC ANHYDRASE"/>
    <property type="match status" value="1"/>
</dbReference>
<dbReference type="InterPro" id="IPR036398">
    <property type="entry name" value="CA_dom_sf"/>
</dbReference>
<dbReference type="InterPro" id="IPR023561">
    <property type="entry name" value="Carbonic_anhydrase_a-class"/>
</dbReference>
<dbReference type="SUPFAM" id="SSF51069">
    <property type="entry name" value="Carbonic anhydrase"/>
    <property type="match status" value="1"/>
</dbReference>
<evidence type="ECO:0000256" key="6">
    <source>
        <dbReference type="ARBA" id="ARBA00022833"/>
    </source>
</evidence>
<organism evidence="11 12">
    <name type="scientific">Bremia lactucae</name>
    <name type="common">Lettuce downy mildew</name>
    <dbReference type="NCBI Taxonomy" id="4779"/>
    <lineage>
        <taxon>Eukaryota</taxon>
        <taxon>Sar</taxon>
        <taxon>Stramenopiles</taxon>
        <taxon>Oomycota</taxon>
        <taxon>Peronosporomycetes</taxon>
        <taxon>Peronosporales</taxon>
        <taxon>Peronosporaceae</taxon>
        <taxon>Bremia</taxon>
    </lineage>
</organism>
<evidence type="ECO:0000313" key="11">
    <source>
        <dbReference type="EMBL" id="TDH71664.1"/>
    </source>
</evidence>
<evidence type="ECO:0000256" key="3">
    <source>
        <dbReference type="ARBA" id="ARBA00010718"/>
    </source>
</evidence>
<dbReference type="GO" id="GO:0004089">
    <property type="term" value="F:carbonate dehydratase activity"/>
    <property type="evidence" value="ECO:0007669"/>
    <property type="project" value="UniProtKB-UniRule"/>
</dbReference>
<sequence length="268" mass="28924">MKLLATIAAIIAHALTISADVKTGLSADVTTGPVWGYRTNDSNMLHSSKWVDNWKACGGISQSPINILTTGASKGTKLPLLFSGSCSKYSVTKSTGLLDVQAIESNCAVLVGNATYNMVQFHLHTPSEHALDGKIFDGEIHFVHSSSSGKALLVTGIFLKIGVTSDPWLSSMLDAFDTIGASEAIVLQLKSYATLVQKTSGIYNYSGSLTTPSCDEIVDWWVAETPITISPIDFNRLHVELMKYQITDNGNNARPAQALNGRLVRRYQ</sequence>
<dbReference type="CDD" id="cd03124">
    <property type="entry name" value="alpha_CA_prokaryotic_like"/>
    <property type="match status" value="1"/>
</dbReference>
<dbReference type="GO" id="GO:0008270">
    <property type="term" value="F:zinc ion binding"/>
    <property type="evidence" value="ECO:0007669"/>
    <property type="project" value="UniProtKB-UniRule"/>
</dbReference>
<reference evidence="11 12" key="1">
    <citation type="journal article" date="2021" name="Genome Biol.">
        <title>AFLAP: assembly-free linkage analysis pipeline using k-mers from genome sequencing data.</title>
        <authorList>
            <person name="Fletcher K."/>
            <person name="Zhang L."/>
            <person name="Gil J."/>
            <person name="Han R."/>
            <person name="Cavanaugh K."/>
            <person name="Michelmore R."/>
        </authorList>
    </citation>
    <scope>NUCLEOTIDE SEQUENCE [LARGE SCALE GENOMIC DNA]</scope>
    <source>
        <strain evidence="11 12">SF5</strain>
    </source>
</reference>
<comment type="caution">
    <text evidence="11">The sequence shown here is derived from an EMBL/GenBank/DDBJ whole genome shotgun (WGS) entry which is preliminary data.</text>
</comment>
<evidence type="ECO:0000256" key="9">
    <source>
        <dbReference type="RuleBase" id="RU367011"/>
    </source>
</evidence>
<feature type="chain" id="PRO_5038162742" description="Carbonic anhydrase" evidence="9">
    <location>
        <begin position="20"/>
        <end position="268"/>
    </location>
</feature>
<evidence type="ECO:0000256" key="4">
    <source>
        <dbReference type="ARBA" id="ARBA00012925"/>
    </source>
</evidence>
<feature type="domain" description="Alpha-carbonic anhydrase" evidence="10">
    <location>
        <begin position="33"/>
        <end position="268"/>
    </location>
</feature>
<dbReference type="Gene3D" id="3.10.200.10">
    <property type="entry name" value="Alpha carbonic anhydrase"/>
    <property type="match status" value="1"/>
</dbReference>
<dbReference type="AlphaFoldDB" id="A0A976FSV1"/>
<evidence type="ECO:0000256" key="5">
    <source>
        <dbReference type="ARBA" id="ARBA00022723"/>
    </source>
</evidence>